<proteinExistence type="predicted"/>
<reference evidence="1 2" key="2">
    <citation type="journal article" date="2019" name="G3 (Bethesda)">
        <title>Hybrid Assembly of the Genome of the Entomopathogenic Nematode Steinernema carpocapsae Identifies the X-Chromosome.</title>
        <authorList>
            <person name="Serra L."/>
            <person name="Macchietto M."/>
            <person name="Macias-Munoz A."/>
            <person name="McGill C.J."/>
            <person name="Rodriguez I.M."/>
            <person name="Rodriguez B."/>
            <person name="Murad R."/>
            <person name="Mortazavi A."/>
        </authorList>
    </citation>
    <scope>NUCLEOTIDE SEQUENCE [LARGE SCALE GENOMIC DNA]</scope>
    <source>
        <strain evidence="1 2">ALL</strain>
    </source>
</reference>
<dbReference type="Proteomes" id="UP000298663">
    <property type="component" value="Unassembled WGS sequence"/>
</dbReference>
<accession>A0A4U5M998</accession>
<keyword evidence="2" id="KW-1185">Reference proteome</keyword>
<dbReference type="EMBL" id="AZBU02000009">
    <property type="protein sequence ID" value="TKR65561.1"/>
    <property type="molecule type" value="Genomic_DNA"/>
</dbReference>
<comment type="caution">
    <text evidence="1">The sequence shown here is derived from an EMBL/GenBank/DDBJ whole genome shotgun (WGS) entry which is preliminary data.</text>
</comment>
<protein>
    <submittedName>
        <fullName evidence="1">Uncharacterized protein</fullName>
    </submittedName>
</protein>
<evidence type="ECO:0000313" key="1">
    <source>
        <dbReference type="EMBL" id="TKR65561.1"/>
    </source>
</evidence>
<dbReference type="AlphaFoldDB" id="A0A4U5M998"/>
<organism evidence="1 2">
    <name type="scientific">Steinernema carpocapsae</name>
    <name type="common">Entomopathogenic nematode</name>
    <dbReference type="NCBI Taxonomy" id="34508"/>
    <lineage>
        <taxon>Eukaryota</taxon>
        <taxon>Metazoa</taxon>
        <taxon>Ecdysozoa</taxon>
        <taxon>Nematoda</taxon>
        <taxon>Chromadorea</taxon>
        <taxon>Rhabditida</taxon>
        <taxon>Tylenchina</taxon>
        <taxon>Panagrolaimomorpha</taxon>
        <taxon>Strongyloidoidea</taxon>
        <taxon>Steinernematidae</taxon>
        <taxon>Steinernema</taxon>
    </lineage>
</organism>
<gene>
    <name evidence="1" type="ORF">L596_025950</name>
</gene>
<reference evidence="1 2" key="1">
    <citation type="journal article" date="2015" name="Genome Biol.">
        <title>Comparative genomics of Steinernema reveals deeply conserved gene regulatory networks.</title>
        <authorList>
            <person name="Dillman A.R."/>
            <person name="Macchietto M."/>
            <person name="Porter C.F."/>
            <person name="Rogers A."/>
            <person name="Williams B."/>
            <person name="Antoshechkin I."/>
            <person name="Lee M.M."/>
            <person name="Goodwin Z."/>
            <person name="Lu X."/>
            <person name="Lewis E.E."/>
            <person name="Goodrich-Blair H."/>
            <person name="Stock S.P."/>
            <person name="Adams B.J."/>
            <person name="Sternberg P.W."/>
            <person name="Mortazavi A."/>
        </authorList>
    </citation>
    <scope>NUCLEOTIDE SEQUENCE [LARGE SCALE GENOMIC DNA]</scope>
    <source>
        <strain evidence="1 2">ALL</strain>
    </source>
</reference>
<name>A0A4U5M998_STECR</name>
<evidence type="ECO:0000313" key="2">
    <source>
        <dbReference type="Proteomes" id="UP000298663"/>
    </source>
</evidence>
<sequence>MDLGTANIFLRQNAPFLEKSSLPERFVIRVKKAHRISFNGWLQMRLKGEQKSIAMAKRDATAKRRFCRSPSCESVKLCRENRTVQ</sequence>